<evidence type="ECO:0000256" key="2">
    <source>
        <dbReference type="ARBA" id="ARBA00023002"/>
    </source>
</evidence>
<name>A0AAU9E1E8_9FIRM</name>
<evidence type="ECO:0000256" key="1">
    <source>
        <dbReference type="ARBA" id="ARBA00005854"/>
    </source>
</evidence>
<comment type="similarity">
    <text evidence="1 4">Belongs to the D-isomer specific 2-hydroxyacid dehydrogenase family.</text>
</comment>
<keyword evidence="8" id="KW-1185">Reference proteome</keyword>
<feature type="domain" description="D-isomer specific 2-hydroxyacid dehydrogenase NAD-binding" evidence="6">
    <location>
        <begin position="104"/>
        <end position="275"/>
    </location>
</feature>
<dbReference type="Proteomes" id="UP001321786">
    <property type="component" value="Chromosome"/>
</dbReference>
<dbReference type="GO" id="GO:0016616">
    <property type="term" value="F:oxidoreductase activity, acting on the CH-OH group of donors, NAD or NADP as acceptor"/>
    <property type="evidence" value="ECO:0007669"/>
    <property type="project" value="InterPro"/>
</dbReference>
<dbReference type="SUPFAM" id="SSF52283">
    <property type="entry name" value="Formate/glycerate dehydrogenase catalytic domain-like"/>
    <property type="match status" value="1"/>
</dbReference>
<proteinExistence type="inferred from homology"/>
<protein>
    <submittedName>
        <fullName evidence="7">Phosphoglycerate dehydrogenase</fullName>
    </submittedName>
</protein>
<dbReference type="Pfam" id="PF02826">
    <property type="entry name" value="2-Hacid_dh_C"/>
    <property type="match status" value="1"/>
</dbReference>
<evidence type="ECO:0000313" key="8">
    <source>
        <dbReference type="Proteomes" id="UP001321786"/>
    </source>
</evidence>
<keyword evidence="2 4" id="KW-0560">Oxidoreductase</keyword>
<dbReference type="GO" id="GO:0051287">
    <property type="term" value="F:NAD binding"/>
    <property type="evidence" value="ECO:0007669"/>
    <property type="project" value="InterPro"/>
</dbReference>
<evidence type="ECO:0000259" key="5">
    <source>
        <dbReference type="Pfam" id="PF00389"/>
    </source>
</evidence>
<gene>
    <name evidence="7" type="ORF">HLPR_04340</name>
</gene>
<dbReference type="RefSeq" id="WP_338536446.1">
    <property type="nucleotide sequence ID" value="NZ_AP028654.1"/>
</dbReference>
<dbReference type="InterPro" id="IPR006139">
    <property type="entry name" value="D-isomer_2_OHA_DH_cat_dom"/>
</dbReference>
<organism evidence="7 8">
    <name type="scientific">Helicovermis profundi</name>
    <dbReference type="NCBI Taxonomy" id="3065157"/>
    <lineage>
        <taxon>Bacteria</taxon>
        <taxon>Bacillati</taxon>
        <taxon>Bacillota</taxon>
        <taxon>Clostridia</taxon>
        <taxon>Helicovermis</taxon>
    </lineage>
</organism>
<sequence>MKVTFTYDYGEENINKIRKLGYEVIVINEKEITNNEFVNDSDILVCYNPFDKINLDEMKNLKYILLSSIGFDQLPLEKIISRDIIITNNKGGYSIPMGEYIVLSMLEMYKNSKSKFKNQSMKKWKIDTSILELYDKNVLFVGTGTIAKEAIKRLYGFDMNVYGVNTSGKNIENIKKCFKFSQIASIISDMDFVILTLPYTQKTHHIFNYDLLSKMKNDSCLINVSRGKVIDEKDLIIHLENGKFKGISLDVFDEEPLSETSKLWNFENVNISSHSSWISEMRNIRRFKYTYQNLKSIIEGKKLINVVNIERGY</sequence>
<feature type="domain" description="D-isomer specific 2-hydroxyacid dehydrogenase catalytic" evidence="5">
    <location>
        <begin position="10"/>
        <end position="308"/>
    </location>
</feature>
<dbReference type="PANTHER" id="PTHR43333">
    <property type="entry name" value="2-HACID_DH_C DOMAIN-CONTAINING PROTEIN"/>
    <property type="match status" value="1"/>
</dbReference>
<dbReference type="InterPro" id="IPR029753">
    <property type="entry name" value="D-isomer_DH_CS"/>
</dbReference>
<evidence type="ECO:0000313" key="7">
    <source>
        <dbReference type="EMBL" id="BEP28103.1"/>
    </source>
</evidence>
<keyword evidence="3" id="KW-0520">NAD</keyword>
<dbReference type="InterPro" id="IPR006140">
    <property type="entry name" value="D-isomer_DH_NAD-bd"/>
</dbReference>
<accession>A0AAU9E1E8</accession>
<dbReference type="PROSITE" id="PS00671">
    <property type="entry name" value="D_2_HYDROXYACID_DH_3"/>
    <property type="match status" value="1"/>
</dbReference>
<reference evidence="7 8" key="1">
    <citation type="submission" date="2023-08" db="EMBL/GenBank/DDBJ databases">
        <title>Helicovermis profunda gen. nov., sp. nov., a novel mesophilic, fermentative bacterium within the Bacillota from a deep-sea hydrothermal vent chimney.</title>
        <authorList>
            <person name="Miyazaki U."/>
            <person name="Mizutani D."/>
            <person name="Hashimoto Y."/>
            <person name="Tame A."/>
            <person name="Sawayama S."/>
            <person name="Miyazaki J."/>
            <person name="Takai K."/>
            <person name="Nakagawa S."/>
        </authorList>
    </citation>
    <scope>NUCLEOTIDE SEQUENCE [LARGE SCALE GENOMIC DNA]</scope>
    <source>
        <strain evidence="7 8">S502</strain>
    </source>
</reference>
<dbReference type="PANTHER" id="PTHR43333:SF1">
    <property type="entry name" value="D-ISOMER SPECIFIC 2-HYDROXYACID DEHYDROGENASE NAD-BINDING DOMAIN-CONTAINING PROTEIN"/>
    <property type="match status" value="1"/>
</dbReference>
<dbReference type="SUPFAM" id="SSF51735">
    <property type="entry name" value="NAD(P)-binding Rossmann-fold domains"/>
    <property type="match status" value="1"/>
</dbReference>
<evidence type="ECO:0000256" key="3">
    <source>
        <dbReference type="ARBA" id="ARBA00023027"/>
    </source>
</evidence>
<dbReference type="CDD" id="cd12155">
    <property type="entry name" value="PGDH_1"/>
    <property type="match status" value="1"/>
</dbReference>
<dbReference type="KEGG" id="hprf:HLPR_04340"/>
<dbReference type="Pfam" id="PF00389">
    <property type="entry name" value="2-Hacid_dh"/>
    <property type="match status" value="1"/>
</dbReference>
<dbReference type="AlphaFoldDB" id="A0AAU9E1E8"/>
<evidence type="ECO:0000256" key="4">
    <source>
        <dbReference type="RuleBase" id="RU003719"/>
    </source>
</evidence>
<dbReference type="Gene3D" id="3.40.50.720">
    <property type="entry name" value="NAD(P)-binding Rossmann-like Domain"/>
    <property type="match status" value="2"/>
</dbReference>
<evidence type="ECO:0000259" key="6">
    <source>
        <dbReference type="Pfam" id="PF02826"/>
    </source>
</evidence>
<dbReference type="InterPro" id="IPR036291">
    <property type="entry name" value="NAD(P)-bd_dom_sf"/>
</dbReference>
<dbReference type="EMBL" id="AP028654">
    <property type="protein sequence ID" value="BEP28103.1"/>
    <property type="molecule type" value="Genomic_DNA"/>
</dbReference>